<dbReference type="InterPro" id="IPR000801">
    <property type="entry name" value="Esterase-like"/>
</dbReference>
<dbReference type="EMBL" id="CYYU01000026">
    <property type="protein sequence ID" value="CUO08972.1"/>
    <property type="molecule type" value="Genomic_DNA"/>
</dbReference>
<feature type="region of interest" description="Disordered" evidence="2">
    <location>
        <begin position="578"/>
        <end position="616"/>
    </location>
</feature>
<dbReference type="Gene3D" id="3.40.50.1820">
    <property type="entry name" value="alpha/beta hydrolase"/>
    <property type="match status" value="1"/>
</dbReference>
<keyword evidence="6" id="KW-1185">Reference proteome</keyword>
<dbReference type="InterPro" id="IPR050955">
    <property type="entry name" value="Plant_Biomass_Hydrol_Est"/>
</dbReference>
<dbReference type="InterPro" id="IPR029058">
    <property type="entry name" value="AB_hydrolase_fold"/>
</dbReference>
<dbReference type="Gene3D" id="2.60.40.2180">
    <property type="match status" value="1"/>
</dbReference>
<dbReference type="PANTHER" id="PTHR43037">
    <property type="entry name" value="UNNAMED PRODUCT-RELATED"/>
    <property type="match status" value="1"/>
</dbReference>
<feature type="signal peptide" evidence="3">
    <location>
        <begin position="1"/>
        <end position="25"/>
    </location>
</feature>
<dbReference type="InterPro" id="IPR041172">
    <property type="entry name" value="EstA_Ig-like_N"/>
</dbReference>
<dbReference type="OrthoDB" id="9777383at2"/>
<reference evidence="5 6" key="1">
    <citation type="submission" date="2015-09" db="EMBL/GenBank/DDBJ databases">
        <authorList>
            <consortium name="Pathogen Informatics"/>
        </authorList>
    </citation>
    <scope>NUCLEOTIDE SEQUENCE [LARGE SCALE GENOMIC DNA]</scope>
    <source>
        <strain evidence="5 6">2789STDY5608828</strain>
    </source>
</reference>
<keyword evidence="1 3" id="KW-0732">Signal</keyword>
<dbReference type="SUPFAM" id="SSF53474">
    <property type="entry name" value="alpha/beta-Hydrolases"/>
    <property type="match status" value="1"/>
</dbReference>
<accession>A0A174C692</accession>
<evidence type="ECO:0000313" key="6">
    <source>
        <dbReference type="Proteomes" id="UP000095546"/>
    </source>
</evidence>
<gene>
    <name evidence="5" type="ORF">ERS852385_02106</name>
</gene>
<feature type="domain" description="Esterase Ig-like N-terminal" evidence="4">
    <location>
        <begin position="52"/>
        <end position="171"/>
    </location>
</feature>
<dbReference type="Proteomes" id="UP000095546">
    <property type="component" value="Unassembled WGS sequence"/>
</dbReference>
<evidence type="ECO:0000256" key="3">
    <source>
        <dbReference type="SAM" id="SignalP"/>
    </source>
</evidence>
<evidence type="ECO:0000256" key="1">
    <source>
        <dbReference type="ARBA" id="ARBA00022729"/>
    </source>
</evidence>
<sequence>MNRKTGAILLLAVMLSLGTAAPVWAAEAPPAPQVQQQKPDFVTTADQAIRDVRTVGFVDTDGSKLKAIVLSYDRPIPAAAVDVSTFAIEDYGMTLREQDLTQGTSPGALKRVYVNDVPDTDAAGGKASGSYVILEVNTDYQTGRFPRSYAITMYAGVTQQKAIRTAEGIILPSDQAVTNYMKETYVGYDPQTGKSRPPESYNYAKEGAYQIKGIEGYQLHTIENGTAFHATHCFDEANGKYWDFDLPYALYVPADYSPQKKYGLVLHIHDAGSMSSDPRLTLTESQAAANYASASFQALAKENGLDGVIVVCPAIAEFYPMDSANPHYNLRMARDNWTLSCAEPAVWELMDAITQQYAIDPDRIYGSGQSMGGMTVMAMAAQRDNYFAALLPMSCKWGNNFNKEYPFNGTSYYSMPADGKLVWQKDSDGRPVDYRNWFYMVSDDNILYLNTAQENTEYRVLYDDLAGAQVPRRDLVLDDKTTASKRDASIRRLVSEPNETGIYQAVLTGNVSHMSAWFYGHGTPACYDWMLKQTRQTEMARPKLPLNRPFALADSQKKTADHIYSVDRQDPSKVVYYPTGKRGAGTEGYNSGVTALGSAASLPPGWTPDDPAPKAK</sequence>
<dbReference type="Pfam" id="PF18435">
    <property type="entry name" value="EstA_Ig_like"/>
    <property type="match status" value="1"/>
</dbReference>
<evidence type="ECO:0000313" key="5">
    <source>
        <dbReference type="EMBL" id="CUO08972.1"/>
    </source>
</evidence>
<dbReference type="RefSeq" id="WP_148485499.1">
    <property type="nucleotide sequence ID" value="NZ_CABIWZ010000026.1"/>
</dbReference>
<proteinExistence type="predicted"/>
<protein>
    <submittedName>
        <fullName evidence="5">Poly(3-hydroxybutyrate) depolymerase</fullName>
    </submittedName>
</protein>
<feature type="chain" id="PRO_5008018992" evidence="3">
    <location>
        <begin position="26"/>
        <end position="616"/>
    </location>
</feature>
<dbReference type="AlphaFoldDB" id="A0A174C692"/>
<name>A0A174C692_9FIRM</name>
<evidence type="ECO:0000259" key="4">
    <source>
        <dbReference type="Pfam" id="PF18435"/>
    </source>
</evidence>
<organism evidence="5 6">
    <name type="scientific">Mitsuokella jalaludinii</name>
    <dbReference type="NCBI Taxonomy" id="187979"/>
    <lineage>
        <taxon>Bacteria</taxon>
        <taxon>Bacillati</taxon>
        <taxon>Bacillota</taxon>
        <taxon>Negativicutes</taxon>
        <taxon>Selenomonadales</taxon>
        <taxon>Selenomonadaceae</taxon>
        <taxon>Mitsuokella</taxon>
    </lineage>
</organism>
<dbReference type="Pfam" id="PF00756">
    <property type="entry name" value="Esterase"/>
    <property type="match status" value="1"/>
</dbReference>
<evidence type="ECO:0000256" key="2">
    <source>
        <dbReference type="SAM" id="MobiDB-lite"/>
    </source>
</evidence>
<dbReference type="STRING" id="187979.ERS852385_02106"/>
<dbReference type="PANTHER" id="PTHR43037:SF1">
    <property type="entry name" value="BLL1128 PROTEIN"/>
    <property type="match status" value="1"/>
</dbReference>